<dbReference type="Pfam" id="PF07719">
    <property type="entry name" value="TPR_2"/>
    <property type="match status" value="1"/>
</dbReference>
<dbReference type="InterPro" id="IPR050498">
    <property type="entry name" value="Ycf3"/>
</dbReference>
<dbReference type="InterPro" id="IPR019734">
    <property type="entry name" value="TPR_rpt"/>
</dbReference>
<reference evidence="6" key="1">
    <citation type="journal article" date="2019" name="Int. J. Syst. Evol. Microbiol.">
        <title>The Global Catalogue of Microorganisms (GCM) 10K type strain sequencing project: providing services to taxonomists for standard genome sequencing and annotation.</title>
        <authorList>
            <consortium name="The Broad Institute Genomics Platform"/>
            <consortium name="The Broad Institute Genome Sequencing Center for Infectious Disease"/>
            <person name="Wu L."/>
            <person name="Ma J."/>
        </authorList>
    </citation>
    <scope>NUCLEOTIDE SEQUENCE [LARGE SCALE GENOMIC DNA]</scope>
    <source>
        <strain evidence="6">JCM 4087</strain>
    </source>
</reference>
<dbReference type="PROSITE" id="PS50005">
    <property type="entry name" value="TPR"/>
    <property type="match status" value="3"/>
</dbReference>
<evidence type="ECO:0000256" key="4">
    <source>
        <dbReference type="SAM" id="SignalP"/>
    </source>
</evidence>
<keyword evidence="2 3" id="KW-0802">TPR repeat</keyword>
<feature type="repeat" description="TPR" evidence="3">
    <location>
        <begin position="152"/>
        <end position="185"/>
    </location>
</feature>
<dbReference type="PANTHER" id="PTHR44858:SF1">
    <property type="entry name" value="UDP-N-ACETYLGLUCOSAMINE--PEPTIDE N-ACETYLGLUCOSAMINYLTRANSFERASE SPINDLY-RELATED"/>
    <property type="match status" value="1"/>
</dbReference>
<dbReference type="EMBL" id="JBHSPH010000010">
    <property type="protein sequence ID" value="MFC5864992.1"/>
    <property type="molecule type" value="Genomic_DNA"/>
</dbReference>
<name>A0ABW1EMH8_9BACT</name>
<dbReference type="PANTHER" id="PTHR44858">
    <property type="entry name" value="TETRATRICOPEPTIDE REPEAT PROTEIN 6"/>
    <property type="match status" value="1"/>
</dbReference>
<evidence type="ECO:0000256" key="3">
    <source>
        <dbReference type="PROSITE-ProRule" id="PRU00339"/>
    </source>
</evidence>
<dbReference type="InterPro" id="IPR011990">
    <property type="entry name" value="TPR-like_helical_dom_sf"/>
</dbReference>
<comment type="caution">
    <text evidence="5">The sequence shown here is derived from an EMBL/GenBank/DDBJ whole genome shotgun (WGS) entry which is preliminary data.</text>
</comment>
<accession>A0ABW1EMH8</accession>
<evidence type="ECO:0000256" key="2">
    <source>
        <dbReference type="ARBA" id="ARBA00022803"/>
    </source>
</evidence>
<dbReference type="Pfam" id="PF13414">
    <property type="entry name" value="TPR_11"/>
    <property type="match status" value="1"/>
</dbReference>
<dbReference type="SMART" id="SM00028">
    <property type="entry name" value="TPR"/>
    <property type="match status" value="6"/>
</dbReference>
<dbReference type="InterPro" id="IPR013105">
    <property type="entry name" value="TPR_2"/>
</dbReference>
<proteinExistence type="predicted"/>
<feature type="repeat" description="TPR" evidence="3">
    <location>
        <begin position="186"/>
        <end position="219"/>
    </location>
</feature>
<feature type="chain" id="PRO_5045574783" evidence="4">
    <location>
        <begin position="22"/>
        <end position="328"/>
    </location>
</feature>
<organism evidence="5 6">
    <name type="scientific">Acidicapsa dinghuensis</name>
    <dbReference type="NCBI Taxonomy" id="2218256"/>
    <lineage>
        <taxon>Bacteria</taxon>
        <taxon>Pseudomonadati</taxon>
        <taxon>Acidobacteriota</taxon>
        <taxon>Terriglobia</taxon>
        <taxon>Terriglobales</taxon>
        <taxon>Acidobacteriaceae</taxon>
        <taxon>Acidicapsa</taxon>
    </lineage>
</organism>
<feature type="signal peptide" evidence="4">
    <location>
        <begin position="1"/>
        <end position="21"/>
    </location>
</feature>
<keyword evidence="6" id="KW-1185">Reference proteome</keyword>
<dbReference type="Gene3D" id="1.25.40.10">
    <property type="entry name" value="Tetratricopeptide repeat domain"/>
    <property type="match status" value="2"/>
</dbReference>
<gene>
    <name evidence="5" type="ORF">ACFPT7_21975</name>
</gene>
<dbReference type="SUPFAM" id="SSF48452">
    <property type="entry name" value="TPR-like"/>
    <property type="match status" value="1"/>
</dbReference>
<dbReference type="RefSeq" id="WP_263332170.1">
    <property type="nucleotide sequence ID" value="NZ_JAGSYH010000001.1"/>
</dbReference>
<dbReference type="Pfam" id="PF13424">
    <property type="entry name" value="TPR_12"/>
    <property type="match status" value="1"/>
</dbReference>
<evidence type="ECO:0000313" key="5">
    <source>
        <dbReference type="EMBL" id="MFC5864992.1"/>
    </source>
</evidence>
<feature type="repeat" description="TPR" evidence="3">
    <location>
        <begin position="258"/>
        <end position="291"/>
    </location>
</feature>
<dbReference type="Proteomes" id="UP001596091">
    <property type="component" value="Unassembled WGS sequence"/>
</dbReference>
<dbReference type="PROSITE" id="PS50293">
    <property type="entry name" value="TPR_REGION"/>
    <property type="match status" value="1"/>
</dbReference>
<keyword evidence="1" id="KW-0677">Repeat</keyword>
<protein>
    <submittedName>
        <fullName evidence="5">Tetratricopeptide repeat protein</fullName>
    </submittedName>
</protein>
<sequence length="328" mass="36556">MTSRSALLLAPLLALAFIEFASPSNASAQATEDATPRLSAIASLGLPTPRAAELKQAIDAHNYPTAEKILLAEIDRDPHSASAGRMLAFAGVVYFVDQDYLNAAIAWKKSNAIAPLNPNLRFSLAMSYIRLSHSDWARPELESLSQQDPRNALFPYWLGRVDYDAHQYEEAIHYFQHAIELDSSMARAYDNLGLCYYYKNQNALAIENYKKAIELDRSSQHPSPWPYLNLAIVQQFLDQPKDAEANLREALRLDPSLAPAHFQLGTLLEGLGQLDNAVAELREAIRLNPAYPEPHLVLARIYHKLGQQQAALDEAATYQKLRPHASTP</sequence>
<keyword evidence="4" id="KW-0732">Signal</keyword>
<evidence type="ECO:0000313" key="6">
    <source>
        <dbReference type="Proteomes" id="UP001596091"/>
    </source>
</evidence>
<evidence type="ECO:0000256" key="1">
    <source>
        <dbReference type="ARBA" id="ARBA00022737"/>
    </source>
</evidence>